<evidence type="ECO:0000313" key="3">
    <source>
        <dbReference type="EMBL" id="RAV32481.1"/>
    </source>
</evidence>
<keyword evidence="2" id="KW-0472">Membrane</keyword>
<feature type="transmembrane region" description="Helical" evidence="2">
    <location>
        <begin position="62"/>
        <end position="81"/>
    </location>
</feature>
<evidence type="ECO:0000256" key="1">
    <source>
        <dbReference type="SAM" id="MobiDB-lite"/>
    </source>
</evidence>
<feature type="transmembrane region" description="Helical" evidence="2">
    <location>
        <begin position="123"/>
        <end position="144"/>
    </location>
</feature>
<feature type="compositionally biased region" description="Basic and acidic residues" evidence="1">
    <location>
        <begin position="182"/>
        <end position="191"/>
    </location>
</feature>
<feature type="region of interest" description="Disordered" evidence="1">
    <location>
        <begin position="179"/>
        <end position="204"/>
    </location>
</feature>
<name>A0A364V779_9CORY</name>
<sequence length="204" mass="22499">MRAAEREAAKVVDYRYQLPLMTTGMMAVLLYFFLPHAGAVMGYDVLFHSAKAGAAHTTYPEYAYATLALIGGLLLTVGTIVSKSWLVAWVNWAVGGIGWWYSILAIWMRQSRPVTDTGVGPSFGLIVGCVGMTLVFGGLTWLLFTKNPLQRALAAARREEASNDAEAQARQQVLRTGIAPRPAEEIVDDRRARARARRQRKQEG</sequence>
<keyword evidence="4" id="KW-1185">Reference proteome</keyword>
<evidence type="ECO:0000256" key="2">
    <source>
        <dbReference type="SAM" id="Phobius"/>
    </source>
</evidence>
<feature type="transmembrane region" description="Helical" evidence="2">
    <location>
        <begin position="88"/>
        <end position="108"/>
    </location>
</feature>
<dbReference type="Proteomes" id="UP000251577">
    <property type="component" value="Unassembled WGS sequence"/>
</dbReference>
<protein>
    <submittedName>
        <fullName evidence="3">Uncharacterized protein</fullName>
    </submittedName>
</protein>
<proteinExistence type="predicted"/>
<reference evidence="3 4" key="1">
    <citation type="journal article" date="2018" name="Syst. Appl. Microbiol.">
        <title>Corynebacterium heidelbergense sp. nov., isolated from the preen glands of Egyptian geese (Alopochen aegyptiacus).</title>
        <authorList>
            <person name="Braun M.S."/>
            <person name="Wang E."/>
            <person name="Zimmermann S."/>
            <person name="Wink M."/>
        </authorList>
    </citation>
    <scope>NUCLEOTIDE SEQUENCE [LARGE SCALE GENOMIC DNA]</scope>
    <source>
        <strain evidence="3 4">647</strain>
    </source>
</reference>
<comment type="caution">
    <text evidence="3">The sequence shown here is derived from an EMBL/GenBank/DDBJ whole genome shotgun (WGS) entry which is preliminary data.</text>
</comment>
<keyword evidence="2" id="KW-0812">Transmembrane</keyword>
<evidence type="ECO:0000313" key="4">
    <source>
        <dbReference type="Proteomes" id="UP000251577"/>
    </source>
</evidence>
<feature type="compositionally biased region" description="Basic residues" evidence="1">
    <location>
        <begin position="192"/>
        <end position="204"/>
    </location>
</feature>
<accession>A0A364V779</accession>
<gene>
    <name evidence="3" type="ORF">DLJ54_03235</name>
</gene>
<dbReference type="EMBL" id="QHCV01000021">
    <property type="protein sequence ID" value="RAV32481.1"/>
    <property type="molecule type" value="Genomic_DNA"/>
</dbReference>
<keyword evidence="2" id="KW-1133">Transmembrane helix</keyword>
<organism evidence="3 4">
    <name type="scientific">Corynebacterium heidelbergense</name>
    <dbReference type="NCBI Taxonomy" id="2055947"/>
    <lineage>
        <taxon>Bacteria</taxon>
        <taxon>Bacillati</taxon>
        <taxon>Actinomycetota</taxon>
        <taxon>Actinomycetes</taxon>
        <taxon>Mycobacteriales</taxon>
        <taxon>Corynebacteriaceae</taxon>
        <taxon>Corynebacterium</taxon>
    </lineage>
</organism>
<dbReference type="AlphaFoldDB" id="A0A364V779"/>
<feature type="transmembrane region" description="Helical" evidence="2">
    <location>
        <begin position="20"/>
        <end position="42"/>
    </location>
</feature>